<organism evidence="2 3">
    <name type="scientific">Marasmiellus scandens</name>
    <dbReference type="NCBI Taxonomy" id="2682957"/>
    <lineage>
        <taxon>Eukaryota</taxon>
        <taxon>Fungi</taxon>
        <taxon>Dikarya</taxon>
        <taxon>Basidiomycota</taxon>
        <taxon>Agaricomycotina</taxon>
        <taxon>Agaricomycetes</taxon>
        <taxon>Agaricomycetidae</taxon>
        <taxon>Agaricales</taxon>
        <taxon>Marasmiineae</taxon>
        <taxon>Omphalotaceae</taxon>
        <taxon>Marasmiellus</taxon>
    </lineage>
</organism>
<accession>A0ABR1J082</accession>
<keyword evidence="3" id="KW-1185">Reference proteome</keyword>
<evidence type="ECO:0000313" key="3">
    <source>
        <dbReference type="Proteomes" id="UP001498398"/>
    </source>
</evidence>
<dbReference type="Proteomes" id="UP001498398">
    <property type="component" value="Unassembled WGS sequence"/>
</dbReference>
<comment type="caution">
    <text evidence="2">The sequence shown here is derived from an EMBL/GenBank/DDBJ whole genome shotgun (WGS) entry which is preliminary data.</text>
</comment>
<name>A0ABR1J082_9AGAR</name>
<proteinExistence type="predicted"/>
<feature type="compositionally biased region" description="Acidic residues" evidence="1">
    <location>
        <begin position="415"/>
        <end position="424"/>
    </location>
</feature>
<feature type="compositionally biased region" description="Acidic residues" evidence="1">
    <location>
        <begin position="397"/>
        <end position="407"/>
    </location>
</feature>
<evidence type="ECO:0000256" key="1">
    <source>
        <dbReference type="SAM" id="MobiDB-lite"/>
    </source>
</evidence>
<feature type="region of interest" description="Disordered" evidence="1">
    <location>
        <begin position="78"/>
        <end position="105"/>
    </location>
</feature>
<feature type="compositionally biased region" description="Acidic residues" evidence="1">
    <location>
        <begin position="344"/>
        <end position="374"/>
    </location>
</feature>
<sequence>MMDQYGFETWCPDLSESPSSLYNNCHRTVAIDSFTQACAMGGYRRFGVNQEYYSNPLLLAQIYDSYVFGTIKDKSRKEARDPGVLKRRQENNNVGKRRRARASERERYLRHNGYPERVIKAIAGSYCASEDEGPVVDKTTDQCKLHNGKPYYLIRQVPGRNPALTAFICRIDQEIMSRGTSGSLVEPALRKNRGRGIVGTSESKRERIVPNQPIYLEAHYLPGDVPLDFFEPNYFNNLSVIDRAKYSVKPYFAFPPDSTLDWLFQNTDKWAKLSNRDFNNLYGSQQHAYNFPTQEEIDSFLSGNTEEAEQDAEDDRERAEYRARLDADLAARMSAQGKKRAHDDDDEDDDDDGEDLYGEGYEADYDNQNDDDNEEGRHFRPQKKRRRHRDKPRDATDGYEDEDENMEDVNKDENEYYDAMDTDEDHLLKRKE</sequence>
<feature type="region of interest" description="Disordered" evidence="1">
    <location>
        <begin position="333"/>
        <end position="432"/>
    </location>
</feature>
<dbReference type="EMBL" id="JBANRG010000044">
    <property type="protein sequence ID" value="KAK7446334.1"/>
    <property type="molecule type" value="Genomic_DNA"/>
</dbReference>
<evidence type="ECO:0000313" key="2">
    <source>
        <dbReference type="EMBL" id="KAK7446334.1"/>
    </source>
</evidence>
<feature type="compositionally biased region" description="Basic and acidic residues" evidence="1">
    <location>
        <begin position="78"/>
        <end position="90"/>
    </location>
</feature>
<protein>
    <submittedName>
        <fullName evidence="2">Uncharacterized protein</fullName>
    </submittedName>
</protein>
<feature type="compositionally biased region" description="Basic residues" evidence="1">
    <location>
        <begin position="379"/>
        <end position="390"/>
    </location>
</feature>
<gene>
    <name evidence="2" type="ORF">VKT23_014540</name>
</gene>
<reference evidence="2 3" key="1">
    <citation type="submission" date="2024-01" db="EMBL/GenBank/DDBJ databases">
        <title>A draft genome for the cacao thread blight pathogen Marasmiellus scandens.</title>
        <authorList>
            <person name="Baruah I.K."/>
            <person name="Leung J."/>
            <person name="Bukari Y."/>
            <person name="Amoako-Attah I."/>
            <person name="Meinhardt L.W."/>
            <person name="Bailey B.A."/>
            <person name="Cohen S.P."/>
        </authorList>
    </citation>
    <scope>NUCLEOTIDE SEQUENCE [LARGE SCALE GENOMIC DNA]</scope>
    <source>
        <strain evidence="2 3">GH-19</strain>
    </source>
</reference>